<dbReference type="RefSeq" id="WP_157025993.1">
    <property type="nucleotide sequence ID" value="NZ_WQMS01000004.1"/>
</dbReference>
<dbReference type="Proteomes" id="UP000441389">
    <property type="component" value="Unassembled WGS sequence"/>
</dbReference>
<accession>A0A6I4IXS7</accession>
<evidence type="ECO:0000313" key="2">
    <source>
        <dbReference type="Proteomes" id="UP000441389"/>
    </source>
</evidence>
<dbReference type="AlphaFoldDB" id="A0A6I4IXS7"/>
<organism evidence="1 2">
    <name type="scientific">Sphingomonas horti</name>
    <dbReference type="NCBI Taxonomy" id="2682842"/>
    <lineage>
        <taxon>Bacteria</taxon>
        <taxon>Pseudomonadati</taxon>
        <taxon>Pseudomonadota</taxon>
        <taxon>Alphaproteobacteria</taxon>
        <taxon>Sphingomonadales</taxon>
        <taxon>Sphingomonadaceae</taxon>
        <taxon>Sphingomonas</taxon>
    </lineage>
</organism>
<reference evidence="1 2" key="1">
    <citation type="submission" date="2019-12" db="EMBL/GenBank/DDBJ databases">
        <authorList>
            <person name="Huq M.A."/>
        </authorList>
    </citation>
    <scope>NUCLEOTIDE SEQUENCE [LARGE SCALE GENOMIC DNA]</scope>
    <source>
        <strain evidence="1 2">MAH-20</strain>
    </source>
</reference>
<sequence>MPASIQIFRPVLGEAVLVLNERGAALQREEEWLCSKQPRFLLIDKRDVGLAADVSNGIRVIAREEETVAVKLDLRLLLIGRPAMEPSSLRVISTVKSMSRIFSEISARSSVAMVAPQDLFQARPMR</sequence>
<dbReference type="EMBL" id="WQMS01000004">
    <property type="protein sequence ID" value="MVO77000.1"/>
    <property type="molecule type" value="Genomic_DNA"/>
</dbReference>
<evidence type="ECO:0000313" key="1">
    <source>
        <dbReference type="EMBL" id="MVO77000.1"/>
    </source>
</evidence>
<keyword evidence="2" id="KW-1185">Reference proteome</keyword>
<proteinExistence type="predicted"/>
<name>A0A6I4IXS7_9SPHN</name>
<gene>
    <name evidence="1" type="ORF">GON01_03485</name>
</gene>
<comment type="caution">
    <text evidence="1">The sequence shown here is derived from an EMBL/GenBank/DDBJ whole genome shotgun (WGS) entry which is preliminary data.</text>
</comment>
<protein>
    <submittedName>
        <fullName evidence="1">Uncharacterized protein</fullName>
    </submittedName>
</protein>